<name>A0A4P9VKX4_9GAMM</name>
<dbReference type="PANTHER" id="PTHR46889">
    <property type="entry name" value="TRANSPOSASE INSF FOR INSERTION SEQUENCE IS3B-RELATED"/>
    <property type="match status" value="1"/>
</dbReference>
<keyword evidence="3" id="KW-1185">Reference proteome</keyword>
<dbReference type="PROSITE" id="PS50994">
    <property type="entry name" value="INTEGRASE"/>
    <property type="match status" value="1"/>
</dbReference>
<dbReference type="InterPro" id="IPR050900">
    <property type="entry name" value="Transposase_IS3/IS150/IS904"/>
</dbReference>
<dbReference type="AlphaFoldDB" id="A0A4P9VKX4"/>
<sequence length="108" mass="12869">MAYISRGCTRGVLLHSDQGSYFTSKNYRKRLKRYHMKHSMSRKGNCWDNAPIEHFFRSLKTEWMPKNGWSTPREAKHAVNNYICKYYNHHGPHQHNQGMAPDQKEMNL</sequence>
<gene>
    <name evidence="2" type="ORF">B9G39_06895</name>
</gene>
<dbReference type="InterPro" id="IPR036397">
    <property type="entry name" value="RNaseH_sf"/>
</dbReference>
<dbReference type="InterPro" id="IPR012337">
    <property type="entry name" value="RNaseH-like_sf"/>
</dbReference>
<dbReference type="GO" id="GO:0003676">
    <property type="term" value="F:nucleic acid binding"/>
    <property type="evidence" value="ECO:0007669"/>
    <property type="project" value="InterPro"/>
</dbReference>
<organism evidence="2 3">
    <name type="scientific">Zooshikella ganghwensis</name>
    <dbReference type="NCBI Taxonomy" id="202772"/>
    <lineage>
        <taxon>Bacteria</taxon>
        <taxon>Pseudomonadati</taxon>
        <taxon>Pseudomonadota</taxon>
        <taxon>Gammaproteobacteria</taxon>
        <taxon>Oceanospirillales</taxon>
        <taxon>Zooshikellaceae</taxon>
        <taxon>Zooshikella</taxon>
    </lineage>
</organism>
<evidence type="ECO:0000313" key="3">
    <source>
        <dbReference type="Proteomes" id="UP000257039"/>
    </source>
</evidence>
<dbReference type="GO" id="GO:0015074">
    <property type="term" value="P:DNA integration"/>
    <property type="evidence" value="ECO:0007669"/>
    <property type="project" value="InterPro"/>
</dbReference>
<reference evidence="2 3" key="1">
    <citation type="submission" date="2017-04" db="EMBL/GenBank/DDBJ databases">
        <title>Draft genome sequence of Zooshikella ganghwensis VG4 isolated from Red Sea sediments.</title>
        <authorList>
            <person name="Rehman Z."/>
            <person name="Alam I."/>
            <person name="Kamau A."/>
            <person name="Bajic V."/>
            <person name="Leiknes T."/>
        </authorList>
    </citation>
    <scope>NUCLEOTIDE SEQUENCE [LARGE SCALE GENOMIC DNA]</scope>
    <source>
        <strain evidence="2 3">VG4</strain>
    </source>
</reference>
<evidence type="ECO:0000313" key="2">
    <source>
        <dbReference type="EMBL" id="RDH43189.1"/>
    </source>
</evidence>
<dbReference type="Proteomes" id="UP000257039">
    <property type="component" value="Unassembled WGS sequence"/>
</dbReference>
<protein>
    <recommendedName>
        <fullName evidence="1">Integrase catalytic domain-containing protein</fullName>
    </recommendedName>
</protein>
<accession>A0A4P9VKX4</accession>
<feature type="domain" description="Integrase catalytic" evidence="1">
    <location>
        <begin position="1"/>
        <end position="108"/>
    </location>
</feature>
<dbReference type="SUPFAM" id="SSF53098">
    <property type="entry name" value="Ribonuclease H-like"/>
    <property type="match status" value="1"/>
</dbReference>
<proteinExistence type="predicted"/>
<evidence type="ECO:0000259" key="1">
    <source>
        <dbReference type="PROSITE" id="PS50994"/>
    </source>
</evidence>
<comment type="caution">
    <text evidence="2">The sequence shown here is derived from an EMBL/GenBank/DDBJ whole genome shotgun (WGS) entry which is preliminary data.</text>
</comment>
<dbReference type="PANTHER" id="PTHR46889:SF4">
    <property type="entry name" value="TRANSPOSASE INSO FOR INSERTION SEQUENCE ELEMENT IS911B-RELATED"/>
    <property type="match status" value="1"/>
</dbReference>
<dbReference type="EMBL" id="NDXW01000001">
    <property type="protein sequence ID" value="RDH43189.1"/>
    <property type="molecule type" value="Genomic_DNA"/>
</dbReference>
<dbReference type="InterPro" id="IPR001584">
    <property type="entry name" value="Integrase_cat-core"/>
</dbReference>
<dbReference type="Pfam" id="PF13683">
    <property type="entry name" value="rve_3"/>
    <property type="match status" value="1"/>
</dbReference>
<dbReference type="Gene3D" id="3.30.420.10">
    <property type="entry name" value="Ribonuclease H-like superfamily/Ribonuclease H"/>
    <property type="match status" value="1"/>
</dbReference>